<dbReference type="AlphaFoldDB" id="A0A6J4T0X3"/>
<feature type="compositionally biased region" description="Basic residues" evidence="1">
    <location>
        <begin position="95"/>
        <end position="123"/>
    </location>
</feature>
<proteinExistence type="predicted"/>
<feature type="region of interest" description="Disordered" evidence="1">
    <location>
        <begin position="1"/>
        <end position="131"/>
    </location>
</feature>
<name>A0A6J4T0X3_9ACTN</name>
<protein>
    <submittedName>
        <fullName evidence="2">Uncharacterized protein</fullName>
    </submittedName>
</protein>
<reference evidence="2" key="1">
    <citation type="submission" date="2020-02" db="EMBL/GenBank/DDBJ databases">
        <authorList>
            <person name="Meier V. D."/>
        </authorList>
    </citation>
    <scope>NUCLEOTIDE SEQUENCE</scope>
    <source>
        <strain evidence="2">AVDCRST_MAG13</strain>
    </source>
</reference>
<gene>
    <name evidence="2" type="ORF">AVDCRST_MAG13-2770</name>
</gene>
<evidence type="ECO:0000313" key="2">
    <source>
        <dbReference type="EMBL" id="CAA9510313.1"/>
    </source>
</evidence>
<accession>A0A6J4T0X3</accession>
<feature type="non-terminal residue" evidence="2">
    <location>
        <position position="131"/>
    </location>
</feature>
<feature type="non-terminal residue" evidence="2">
    <location>
        <position position="1"/>
    </location>
</feature>
<organism evidence="2">
    <name type="scientific">uncultured Solirubrobacteraceae bacterium</name>
    <dbReference type="NCBI Taxonomy" id="1162706"/>
    <lineage>
        <taxon>Bacteria</taxon>
        <taxon>Bacillati</taxon>
        <taxon>Actinomycetota</taxon>
        <taxon>Thermoleophilia</taxon>
        <taxon>Solirubrobacterales</taxon>
        <taxon>Solirubrobacteraceae</taxon>
        <taxon>environmental samples</taxon>
    </lineage>
</organism>
<evidence type="ECO:0000256" key="1">
    <source>
        <dbReference type="SAM" id="MobiDB-lite"/>
    </source>
</evidence>
<feature type="compositionally biased region" description="Basic residues" evidence="1">
    <location>
        <begin position="30"/>
        <end position="44"/>
    </location>
</feature>
<sequence>ESTSHLPRPARPPRASRRPRAPRGAGLLRRPLRRRPRRARHRVGVHPARPAPRRRGVRGPAHPARPRRRDVHGLPVHGGRRGHPAPPGRGGPPGGRRHAPVRPAHLRGRRHRLRRRGLPHARRGGGLSPRV</sequence>
<dbReference type="EMBL" id="CADCVO010000442">
    <property type="protein sequence ID" value="CAA9510313.1"/>
    <property type="molecule type" value="Genomic_DNA"/>
</dbReference>